<dbReference type="Gene3D" id="3.40.50.300">
    <property type="entry name" value="P-loop containing nucleotide triphosphate hydrolases"/>
    <property type="match status" value="1"/>
</dbReference>
<keyword evidence="2" id="KW-1185">Reference proteome</keyword>
<dbReference type="SUPFAM" id="SSF52540">
    <property type="entry name" value="P-loop containing nucleoside triphosphate hydrolases"/>
    <property type="match status" value="1"/>
</dbReference>
<dbReference type="Proteomes" id="UP001501747">
    <property type="component" value="Unassembled WGS sequence"/>
</dbReference>
<dbReference type="Pfam" id="PF13238">
    <property type="entry name" value="AAA_18"/>
    <property type="match status" value="1"/>
</dbReference>
<evidence type="ECO:0000313" key="1">
    <source>
        <dbReference type="EMBL" id="GAA4022836.1"/>
    </source>
</evidence>
<reference evidence="2" key="1">
    <citation type="journal article" date="2019" name="Int. J. Syst. Evol. Microbiol.">
        <title>The Global Catalogue of Microorganisms (GCM) 10K type strain sequencing project: providing services to taxonomists for standard genome sequencing and annotation.</title>
        <authorList>
            <consortium name="The Broad Institute Genomics Platform"/>
            <consortium name="The Broad Institute Genome Sequencing Center for Infectious Disease"/>
            <person name="Wu L."/>
            <person name="Ma J."/>
        </authorList>
    </citation>
    <scope>NUCLEOTIDE SEQUENCE [LARGE SCALE GENOMIC DNA]</scope>
    <source>
        <strain evidence="2">JCM 17342</strain>
    </source>
</reference>
<gene>
    <name evidence="1" type="ORF">GCM10022247_53870</name>
</gene>
<protein>
    <submittedName>
        <fullName evidence="1">AAA family ATPase</fullName>
    </submittedName>
</protein>
<dbReference type="EMBL" id="BAABAL010000018">
    <property type="protein sequence ID" value="GAA4022836.1"/>
    <property type="molecule type" value="Genomic_DNA"/>
</dbReference>
<dbReference type="RefSeq" id="WP_344880307.1">
    <property type="nucleotide sequence ID" value="NZ_BAABAL010000018.1"/>
</dbReference>
<evidence type="ECO:0000313" key="2">
    <source>
        <dbReference type="Proteomes" id="UP001501747"/>
    </source>
</evidence>
<dbReference type="InterPro" id="IPR027417">
    <property type="entry name" value="P-loop_NTPase"/>
</dbReference>
<proteinExistence type="predicted"/>
<name>A0ABP7T9F6_9PSEU</name>
<sequence>MAKILITGMSGTGKSTALRALASRGYRTVDTDTDEWSRWTPEPDWVWREDAMTALLTEHRDGALFVAGCKSNQVDFYPLFDHIVLLSAPAEVLLARIAARTDNPYGKDPAERAAILEHLTFVEPLLRASATLEIDASAPLSDVVDRLQALVRRRG</sequence>
<organism evidence="1 2">
    <name type="scientific">Allokutzneria multivorans</name>
    <dbReference type="NCBI Taxonomy" id="1142134"/>
    <lineage>
        <taxon>Bacteria</taxon>
        <taxon>Bacillati</taxon>
        <taxon>Actinomycetota</taxon>
        <taxon>Actinomycetes</taxon>
        <taxon>Pseudonocardiales</taxon>
        <taxon>Pseudonocardiaceae</taxon>
        <taxon>Allokutzneria</taxon>
    </lineage>
</organism>
<comment type="caution">
    <text evidence="1">The sequence shown here is derived from an EMBL/GenBank/DDBJ whole genome shotgun (WGS) entry which is preliminary data.</text>
</comment>
<accession>A0ABP7T9F6</accession>